<sequence length="150" mass="16740">MHRRSLLTALALSPCLPRPARAARRELPGLGLHLELPESWIPVPRAEILEAVARGREAGAASEWTLLGAWQRLPHLRWFSLPHLLLEAQPGAGLPDRRPQALAHELARAGTRSIHSHRASWSRDGQSLRFTLLAFEDMQADFALWMDSVG</sequence>
<accession>A0A9X1BN91</accession>
<keyword evidence="2" id="KW-1185">Reference proteome</keyword>
<proteinExistence type="predicted"/>
<evidence type="ECO:0000313" key="2">
    <source>
        <dbReference type="Proteomes" id="UP000643207"/>
    </source>
</evidence>
<dbReference type="EMBL" id="JAERRA010000001">
    <property type="protein sequence ID" value="MBL0719432.1"/>
    <property type="molecule type" value="Genomic_DNA"/>
</dbReference>
<dbReference type="Proteomes" id="UP000643207">
    <property type="component" value="Unassembled WGS sequence"/>
</dbReference>
<protein>
    <submittedName>
        <fullName evidence="1">Uncharacterized protein</fullName>
    </submittedName>
</protein>
<comment type="caution">
    <text evidence="1">The sequence shown here is derived from an EMBL/GenBank/DDBJ whole genome shotgun (WGS) entry which is preliminary data.</text>
</comment>
<name>A0A9X1BN91_9BURK</name>
<gene>
    <name evidence="1" type="ORF">JI742_05955</name>
</gene>
<reference evidence="1 2" key="1">
    <citation type="submission" date="2021-01" db="EMBL/GenBank/DDBJ databases">
        <title>Piscinibacter sp. Jin2 Genome sequencing and assembly.</title>
        <authorList>
            <person name="Kim I."/>
        </authorList>
    </citation>
    <scope>NUCLEOTIDE SEQUENCE [LARGE SCALE GENOMIC DNA]</scope>
    <source>
        <strain evidence="1 2">Jin2</strain>
    </source>
</reference>
<evidence type="ECO:0000313" key="1">
    <source>
        <dbReference type="EMBL" id="MBL0719432.1"/>
    </source>
</evidence>
<organism evidence="1 2">
    <name type="scientific">Aquariibacter lacus</name>
    <dbReference type="NCBI Taxonomy" id="2801332"/>
    <lineage>
        <taxon>Bacteria</taxon>
        <taxon>Pseudomonadati</taxon>
        <taxon>Pseudomonadota</taxon>
        <taxon>Betaproteobacteria</taxon>
        <taxon>Burkholderiales</taxon>
        <taxon>Sphaerotilaceae</taxon>
        <taxon>Aquariibacter</taxon>
    </lineage>
</organism>
<dbReference type="AlphaFoldDB" id="A0A9X1BN91"/>
<dbReference type="RefSeq" id="WP_201824728.1">
    <property type="nucleotide sequence ID" value="NZ_JAERRA010000001.1"/>
</dbReference>